<dbReference type="EMBL" id="CAII01000794">
    <property type="protein sequence ID" value="CCI00398.1"/>
    <property type="molecule type" value="Genomic_DNA"/>
</dbReference>
<dbReference type="SUPFAM" id="SSF82771">
    <property type="entry name" value="GIY-YIG endonuclease"/>
    <property type="match status" value="1"/>
</dbReference>
<dbReference type="SMART" id="SM00465">
    <property type="entry name" value="GIYc"/>
    <property type="match status" value="1"/>
</dbReference>
<sequence>MMSSIIDNLPSVPTNNSEIQNQARNVLDAIAFTPFEQCQPLSRDFSEIPDLPGIYAVRHRYQGLLYIGKTKSLRGRFKGGHKAFLWAWLDQYTSEDVRIAVQTIPYSKNPALLLELEAIILRATEPPYNVQIHTGVLTHASETFGANLVCGCGKYFKVLTRLDSGCPDCSRY</sequence>
<dbReference type="InterPro" id="IPR035901">
    <property type="entry name" value="GIY-YIG_endonuc_sf"/>
</dbReference>
<evidence type="ECO:0000313" key="3">
    <source>
        <dbReference type="Proteomes" id="UP000003172"/>
    </source>
</evidence>
<gene>
    <name evidence="2" type="ORF">MICAB_8130001</name>
</gene>
<dbReference type="Pfam" id="PF01541">
    <property type="entry name" value="GIY-YIG"/>
    <property type="match status" value="1"/>
</dbReference>
<comment type="caution">
    <text evidence="2">The sequence shown here is derived from an EMBL/GenBank/DDBJ whole genome shotgun (WGS) entry which is preliminary data.</text>
</comment>
<organism evidence="2 3">
    <name type="scientific">Microcystis aeruginosa PCC 9717</name>
    <dbReference type="NCBI Taxonomy" id="1160286"/>
    <lineage>
        <taxon>Bacteria</taxon>
        <taxon>Bacillati</taxon>
        <taxon>Cyanobacteriota</taxon>
        <taxon>Cyanophyceae</taxon>
        <taxon>Oscillatoriophycideae</taxon>
        <taxon>Chroococcales</taxon>
        <taxon>Microcystaceae</taxon>
        <taxon>Microcystis</taxon>
    </lineage>
</organism>
<dbReference type="AlphaFoldDB" id="I4FXI7"/>
<reference evidence="2 3" key="1">
    <citation type="submission" date="2012-04" db="EMBL/GenBank/DDBJ databases">
        <authorList>
            <person name="Genoscope - CEA"/>
        </authorList>
    </citation>
    <scope>NUCLEOTIDE SEQUENCE [LARGE SCALE GENOMIC DNA]</scope>
    <source>
        <strain evidence="2 3">9717</strain>
    </source>
</reference>
<protein>
    <submittedName>
        <fullName evidence="2">Excinuclease ABC, C subunit-like protein (Modular protein)</fullName>
    </submittedName>
</protein>
<accession>I4FXI7</accession>
<proteinExistence type="predicted"/>
<name>I4FXI7_MICAE</name>
<dbReference type="Gene3D" id="3.40.1440.10">
    <property type="entry name" value="GIY-YIG endonuclease"/>
    <property type="match status" value="1"/>
</dbReference>
<feature type="domain" description="GIY-YIG" evidence="1">
    <location>
        <begin position="50"/>
        <end position="130"/>
    </location>
</feature>
<dbReference type="PROSITE" id="PS50164">
    <property type="entry name" value="GIY_YIG"/>
    <property type="match status" value="1"/>
</dbReference>
<dbReference type="HOGENOM" id="CLU_132605_0_0_3"/>
<dbReference type="InterPro" id="IPR000305">
    <property type="entry name" value="GIY-YIG_endonuc"/>
</dbReference>
<dbReference type="Proteomes" id="UP000003172">
    <property type="component" value="Unassembled WGS sequence"/>
</dbReference>
<evidence type="ECO:0000313" key="2">
    <source>
        <dbReference type="EMBL" id="CCI00398.1"/>
    </source>
</evidence>
<evidence type="ECO:0000259" key="1">
    <source>
        <dbReference type="PROSITE" id="PS50164"/>
    </source>
</evidence>